<dbReference type="InterPro" id="IPR013785">
    <property type="entry name" value="Aldolase_TIM"/>
</dbReference>
<dbReference type="SUPFAM" id="SSF55811">
    <property type="entry name" value="Nudix"/>
    <property type="match status" value="1"/>
</dbReference>
<dbReference type="InterPro" id="IPR020084">
    <property type="entry name" value="NUDIX_hydrolase_CS"/>
</dbReference>
<dbReference type="GO" id="GO:0006281">
    <property type="term" value="P:DNA repair"/>
    <property type="evidence" value="ECO:0007669"/>
    <property type="project" value="UniProtKB-KW"/>
</dbReference>
<keyword evidence="5 18" id="KW-0479">Metal-binding</keyword>
<comment type="similarity">
    <text evidence="2">Belongs to the Nudix hydrolase family.</text>
</comment>
<dbReference type="FunFam" id="3.90.79.10:FF:000014">
    <property type="entry name" value="8-oxo-dGTP diphosphatase MutT"/>
    <property type="match status" value="1"/>
</dbReference>
<keyword evidence="7" id="KW-0378">Hydrolase</keyword>
<organism evidence="20">
    <name type="scientific">uncultured Stenotrophomonas sp</name>
    <dbReference type="NCBI Taxonomy" id="165438"/>
    <lineage>
        <taxon>Bacteria</taxon>
        <taxon>Pseudomonadati</taxon>
        <taxon>Pseudomonadota</taxon>
        <taxon>Gammaproteobacteria</taxon>
        <taxon>Lysobacterales</taxon>
        <taxon>Lysobacteraceae</taxon>
        <taxon>Stenotrophomonas</taxon>
        <taxon>environmental samples</taxon>
    </lineage>
</organism>
<dbReference type="GO" id="GO:0008413">
    <property type="term" value="F:8-oxo-7,8-dihydroguanosine triphosphate pyrophosphatase activity"/>
    <property type="evidence" value="ECO:0007669"/>
    <property type="project" value="InterPro"/>
</dbReference>
<feature type="binding site" evidence="17">
    <location>
        <position position="54"/>
    </location>
    <ligand>
        <name>8-oxo-dGTP</name>
        <dbReference type="ChEBI" id="CHEBI:77896"/>
    </ligand>
</feature>
<evidence type="ECO:0000256" key="3">
    <source>
        <dbReference type="ARBA" id="ARBA00022457"/>
    </source>
</evidence>
<evidence type="ECO:0000256" key="10">
    <source>
        <dbReference type="ARBA" id="ARBA00035861"/>
    </source>
</evidence>
<dbReference type="PANTHER" id="PTHR47707">
    <property type="entry name" value="8-OXO-DGTP DIPHOSPHATASE"/>
    <property type="match status" value="1"/>
</dbReference>
<dbReference type="InterPro" id="IPR036206">
    <property type="entry name" value="ThiamineP_synth_sf"/>
</dbReference>
<evidence type="ECO:0000256" key="6">
    <source>
        <dbReference type="ARBA" id="ARBA00022763"/>
    </source>
</evidence>
<keyword evidence="8 18" id="KW-0460">Magnesium</keyword>
<evidence type="ECO:0000256" key="13">
    <source>
        <dbReference type="ARBA" id="ARBA00040794"/>
    </source>
</evidence>
<reference evidence="20" key="1">
    <citation type="submission" date="2016-03" db="EMBL/GenBank/DDBJ databases">
        <authorList>
            <person name="Ploux O."/>
        </authorList>
    </citation>
    <scope>NUCLEOTIDE SEQUENCE</scope>
    <source>
        <strain evidence="20">UC10</strain>
    </source>
</reference>
<evidence type="ECO:0000256" key="15">
    <source>
        <dbReference type="ARBA" id="ARBA00041979"/>
    </source>
</evidence>
<dbReference type="PROSITE" id="PS00893">
    <property type="entry name" value="NUDIX_BOX"/>
    <property type="match status" value="1"/>
</dbReference>
<dbReference type="PANTHER" id="PTHR47707:SF1">
    <property type="entry name" value="NUDIX HYDROLASE FAMILY PROTEIN"/>
    <property type="match status" value="1"/>
</dbReference>
<dbReference type="InterPro" id="IPR029119">
    <property type="entry name" value="MutY_C"/>
</dbReference>
<evidence type="ECO:0000256" key="2">
    <source>
        <dbReference type="ARBA" id="ARBA00005582"/>
    </source>
</evidence>
<evidence type="ECO:0000256" key="17">
    <source>
        <dbReference type="PIRSR" id="PIRSR603561-1"/>
    </source>
</evidence>
<dbReference type="CDD" id="cd03425">
    <property type="entry name" value="NUDIX_MutT_NudA_like"/>
    <property type="match status" value="1"/>
</dbReference>
<comment type="cofactor">
    <cofactor evidence="1 18">
        <name>Mg(2+)</name>
        <dbReference type="ChEBI" id="CHEBI:18420"/>
    </cofactor>
</comment>
<dbReference type="InterPro" id="IPR022998">
    <property type="entry name" value="ThiamineP_synth_TenI"/>
</dbReference>
<feature type="binding site" evidence="18">
    <location>
        <position position="68"/>
    </location>
    <ligand>
        <name>Mg(2+)</name>
        <dbReference type="ChEBI" id="CHEBI:18420"/>
    </ligand>
</feature>
<comment type="catalytic activity">
    <reaction evidence="10">
        <text>8-oxo-dGTP + H2O = 8-oxo-dGMP + diphosphate + H(+)</text>
        <dbReference type="Rhea" id="RHEA:31575"/>
        <dbReference type="ChEBI" id="CHEBI:15377"/>
        <dbReference type="ChEBI" id="CHEBI:15378"/>
        <dbReference type="ChEBI" id="CHEBI:33019"/>
        <dbReference type="ChEBI" id="CHEBI:63224"/>
        <dbReference type="ChEBI" id="CHEBI:77896"/>
        <dbReference type="EC" id="3.6.1.55"/>
    </reaction>
</comment>
<dbReference type="PROSITE" id="PS51462">
    <property type="entry name" value="NUDIX"/>
    <property type="match status" value="1"/>
</dbReference>
<gene>
    <name evidence="20" type="ORF">STPYR_11756</name>
</gene>
<evidence type="ECO:0000256" key="8">
    <source>
        <dbReference type="ARBA" id="ARBA00022842"/>
    </source>
</evidence>
<dbReference type="EMBL" id="FLTS01000001">
    <property type="protein sequence ID" value="SBV36826.1"/>
    <property type="molecule type" value="Genomic_DNA"/>
</dbReference>
<evidence type="ECO:0000256" key="1">
    <source>
        <dbReference type="ARBA" id="ARBA00001946"/>
    </source>
</evidence>
<dbReference type="InterPro" id="IPR000086">
    <property type="entry name" value="NUDIX_hydrolase_dom"/>
</dbReference>
<dbReference type="Gene3D" id="3.90.79.10">
    <property type="entry name" value="Nucleoside Triphosphate Pyrophosphohydrolase"/>
    <property type="match status" value="1"/>
</dbReference>
<dbReference type="InterPro" id="IPR047127">
    <property type="entry name" value="MutT-like"/>
</dbReference>
<dbReference type="GO" id="GO:0044716">
    <property type="term" value="F:8-oxo-GDP phosphatase activity"/>
    <property type="evidence" value="ECO:0007669"/>
    <property type="project" value="TreeGrafter"/>
</dbReference>
<feature type="binding site" evidence="17">
    <location>
        <begin position="65"/>
        <end position="68"/>
    </location>
    <ligand>
        <name>8-oxo-dGTP</name>
        <dbReference type="ChEBI" id="CHEBI:77896"/>
    </ligand>
</feature>
<dbReference type="InterPro" id="IPR003561">
    <property type="entry name" value="Mutator_MutT"/>
</dbReference>
<dbReference type="SUPFAM" id="SSF51391">
    <property type="entry name" value="Thiamin phosphate synthase"/>
    <property type="match status" value="1"/>
</dbReference>
<dbReference type="GO" id="GO:0044715">
    <property type="term" value="F:8-oxo-dGDP phosphatase activity"/>
    <property type="evidence" value="ECO:0007669"/>
    <property type="project" value="TreeGrafter"/>
</dbReference>
<dbReference type="PRINTS" id="PR00502">
    <property type="entry name" value="NUDIXFAMILY"/>
</dbReference>
<keyword evidence="9" id="KW-0234">DNA repair</keyword>
<evidence type="ECO:0000256" key="7">
    <source>
        <dbReference type="ARBA" id="ARBA00022801"/>
    </source>
</evidence>
<dbReference type="CDD" id="cd00564">
    <property type="entry name" value="TMP_TenI"/>
    <property type="match status" value="1"/>
</dbReference>
<dbReference type="GO" id="GO:0009228">
    <property type="term" value="P:thiamine biosynthetic process"/>
    <property type="evidence" value="ECO:0007669"/>
    <property type="project" value="UniProtKB-KW"/>
</dbReference>
<evidence type="ECO:0000256" key="16">
    <source>
        <dbReference type="ARBA" id="ARBA00042798"/>
    </source>
</evidence>
<dbReference type="GO" id="GO:0046872">
    <property type="term" value="F:metal ion binding"/>
    <property type="evidence" value="ECO:0007669"/>
    <property type="project" value="UniProtKB-KW"/>
</dbReference>
<keyword evidence="4" id="KW-0235">DNA replication</keyword>
<dbReference type="NCBIfam" id="NF006530">
    <property type="entry name" value="PRK08999.1"/>
    <property type="match status" value="1"/>
</dbReference>
<evidence type="ECO:0000256" key="5">
    <source>
        <dbReference type="ARBA" id="ARBA00022723"/>
    </source>
</evidence>
<feature type="binding site" evidence="18">
    <location>
        <position position="88"/>
    </location>
    <ligand>
        <name>Mg(2+)</name>
        <dbReference type="ChEBI" id="CHEBI:18420"/>
    </ligand>
</feature>
<evidence type="ECO:0000256" key="12">
    <source>
        <dbReference type="ARBA" id="ARBA00038905"/>
    </source>
</evidence>
<feature type="domain" description="Nudix hydrolase" evidence="19">
    <location>
        <begin position="32"/>
        <end position="159"/>
    </location>
</feature>
<evidence type="ECO:0000256" key="11">
    <source>
        <dbReference type="ARBA" id="ARBA00036904"/>
    </source>
</evidence>
<evidence type="ECO:0000259" key="19">
    <source>
        <dbReference type="PROSITE" id="PS51462"/>
    </source>
</evidence>
<dbReference type="Pfam" id="PF14815">
    <property type="entry name" value="NUDIX_4"/>
    <property type="match status" value="1"/>
</dbReference>
<dbReference type="GO" id="GO:0035539">
    <property type="term" value="F:8-oxo-7,8-dihydrodeoxyguanosine triphosphate pyrophosphatase activity"/>
    <property type="evidence" value="ECO:0007669"/>
    <property type="project" value="UniProtKB-EC"/>
</dbReference>
<proteinExistence type="inferred from homology"/>
<dbReference type="InterPro" id="IPR015797">
    <property type="entry name" value="NUDIX_hydrolase-like_dom_sf"/>
</dbReference>
<dbReference type="Pfam" id="PF02581">
    <property type="entry name" value="TMP-TENI"/>
    <property type="match status" value="1"/>
</dbReference>
<dbReference type="Gene3D" id="3.20.20.70">
    <property type="entry name" value="Aldolase class I"/>
    <property type="match status" value="1"/>
</dbReference>
<evidence type="ECO:0000313" key="20">
    <source>
        <dbReference type="EMBL" id="SBV36826.1"/>
    </source>
</evidence>
<sequence length="344" mass="37068">MDALALARPGASAGDCTGNRIFGILGAMTPPLRSIHVVAAVITDARGRILLNRRTGDSDMAGLWEFPGGKREPGETSEQALARELHEELGIEAEVGEWLMDVPQLYPDKRLRLEVRHVRQWKGNARGREGQAITWVAPEKLTRYSMPPADQPAVAALMQADRYLVTPEPAVGAAAWLEHLQAAVEGGIRRVQLRTPRSEARIALARDAVDCVGRHAELLLNRDIALARELGVGVHLGSEQLLQLERRPLPDGVPVAASCHDLAQLQAAQRLGCDFAVLGPVRATASHPGAAPLGWEAFERMREQVALPIYAIGGLAADDVDAARRHGAQGVAAIRALWPQPVTG</sequence>
<name>A0A1Y5Q7H6_9GAMM</name>
<dbReference type="EC" id="3.6.1.55" evidence="12"/>
<accession>A0A1Y5Q7H6</accession>
<evidence type="ECO:0000256" key="14">
    <source>
        <dbReference type="ARBA" id="ARBA00041592"/>
    </source>
</evidence>
<dbReference type="InterPro" id="IPR020476">
    <property type="entry name" value="Nudix_hydrolase"/>
</dbReference>
<comment type="catalytic activity">
    <reaction evidence="11">
        <text>8-oxo-GTP + H2O = 8-oxo-GMP + diphosphate + H(+)</text>
        <dbReference type="Rhea" id="RHEA:67616"/>
        <dbReference type="ChEBI" id="CHEBI:15377"/>
        <dbReference type="ChEBI" id="CHEBI:15378"/>
        <dbReference type="ChEBI" id="CHEBI:33019"/>
        <dbReference type="ChEBI" id="CHEBI:143553"/>
        <dbReference type="ChEBI" id="CHEBI:145694"/>
    </reaction>
</comment>
<evidence type="ECO:0000256" key="4">
    <source>
        <dbReference type="ARBA" id="ARBA00022705"/>
    </source>
</evidence>
<dbReference type="NCBIfam" id="TIGR00586">
    <property type="entry name" value="mutt"/>
    <property type="match status" value="1"/>
</dbReference>
<protein>
    <recommendedName>
        <fullName evidence="13">8-oxo-dGTP diphosphatase</fullName>
        <ecNumber evidence="12">3.6.1.55</ecNumber>
    </recommendedName>
    <alternativeName>
        <fullName evidence="16">7,8-dihydro-8-oxoguanine-triphosphatase</fullName>
    </alternativeName>
    <alternativeName>
        <fullName evidence="15">Mutator protein MutT</fullName>
    </alternativeName>
    <alternativeName>
        <fullName evidence="14">dGTP pyrophosphohydrolase</fullName>
    </alternativeName>
</protein>
<evidence type="ECO:0000256" key="18">
    <source>
        <dbReference type="PIRSR" id="PIRSR603561-2"/>
    </source>
</evidence>
<dbReference type="GO" id="GO:0006260">
    <property type="term" value="P:DNA replication"/>
    <property type="evidence" value="ECO:0007669"/>
    <property type="project" value="UniProtKB-KW"/>
</dbReference>
<keyword evidence="6" id="KW-0227">DNA damage</keyword>
<dbReference type="AlphaFoldDB" id="A0A1Y5Q7H6"/>
<keyword evidence="3" id="KW-0515">Mutator protein</keyword>
<evidence type="ECO:0000256" key="9">
    <source>
        <dbReference type="ARBA" id="ARBA00023204"/>
    </source>
</evidence>